<accession>A0A2H0TXC7</accession>
<reference evidence="2" key="1">
    <citation type="submission" date="2017-09" db="EMBL/GenBank/DDBJ databases">
        <title>Depth-based differentiation of microbial function through sediment-hosted aquifers and enrichment of novel symbionts in the deep terrestrial subsurface.</title>
        <authorList>
            <person name="Probst A.J."/>
            <person name="Ladd B."/>
            <person name="Jarett J.K."/>
            <person name="Geller-Mcgrath D.E."/>
            <person name="Sieber C.M.K."/>
            <person name="Emerson J.B."/>
            <person name="Anantharaman K."/>
            <person name="Thomas B.C."/>
            <person name="Malmstrom R."/>
            <person name="Stieglmeier M."/>
            <person name="Klingl A."/>
            <person name="Woyke T."/>
            <person name="Ryan C.M."/>
            <person name="Banfield J.F."/>
        </authorList>
    </citation>
    <scope>NUCLEOTIDE SEQUENCE [LARGE SCALE GENOMIC DNA]</scope>
</reference>
<evidence type="ECO:0000313" key="2">
    <source>
        <dbReference type="Proteomes" id="UP000231530"/>
    </source>
</evidence>
<sequence>MTTPLPAYTTEGVNAGVGLVDVGVKLPAFVGLERVASFDRRPDTDPSVAVVVGVRVAVVALGISRARTTSIATGSPRPARPDLGVAEVVGIRVAVVAHHGPCASGADAFLARFRTITDVPVCAGGSVVDARVCTHTQLTDVCGAGVVVVAVLDGMTTNIQVHRRHRPRNLDVTRPNDTFPTLHHHDVVGRRGDEIHLTRDSVRRVDGR</sequence>
<proteinExistence type="predicted"/>
<dbReference type="EMBL" id="PFBY01000002">
    <property type="protein sequence ID" value="PIR76801.1"/>
    <property type="molecule type" value="Genomic_DNA"/>
</dbReference>
<dbReference type="AlphaFoldDB" id="A0A2H0TXC7"/>
<protein>
    <submittedName>
        <fullName evidence="1">Uncharacterized protein</fullName>
    </submittedName>
</protein>
<comment type="caution">
    <text evidence="1">The sequence shown here is derived from an EMBL/GenBank/DDBJ whole genome shotgun (WGS) entry which is preliminary data.</text>
</comment>
<evidence type="ECO:0000313" key="1">
    <source>
        <dbReference type="EMBL" id="PIR76801.1"/>
    </source>
</evidence>
<dbReference type="Proteomes" id="UP000231530">
    <property type="component" value="Unassembled WGS sequence"/>
</dbReference>
<organism evidence="1 2">
    <name type="scientific">Candidatus Magasanikbacteria bacterium CG10_big_fil_rev_8_21_14_0_10_42_10</name>
    <dbReference type="NCBI Taxonomy" id="1974649"/>
    <lineage>
        <taxon>Bacteria</taxon>
        <taxon>Candidatus Magasanikiibacteriota</taxon>
    </lineage>
</organism>
<gene>
    <name evidence="1" type="ORF">COU32_00110</name>
</gene>
<name>A0A2H0TXC7_9BACT</name>